<dbReference type="RefSeq" id="XP_067717334.1">
    <property type="nucleotide sequence ID" value="XM_067861233.1"/>
</dbReference>
<organism evidence="2 3">
    <name type="scientific">Babesia caballi</name>
    <dbReference type="NCBI Taxonomy" id="5871"/>
    <lineage>
        <taxon>Eukaryota</taxon>
        <taxon>Sar</taxon>
        <taxon>Alveolata</taxon>
        <taxon>Apicomplexa</taxon>
        <taxon>Aconoidasida</taxon>
        <taxon>Piroplasmida</taxon>
        <taxon>Babesiidae</taxon>
        <taxon>Babesia</taxon>
    </lineage>
</organism>
<proteinExistence type="predicted"/>
<dbReference type="GeneID" id="94196746"/>
<sequence>MLSLRNRCCSLTVTVTVLIFVRTVFNVEVCDFDAENSIGDNAAHVCLITWDDVSPRYVHCPRYVGDTEYVWHPKLDTRSKRDVMAYAGDLNGAYQVRISDGGSLKSSLPPIFFEDGEAVTRMKFHASTYSHLVMTEERLLFICGPSDMELSERLLSYLTTHAFQQHDETIPWTADSPIVNELKQDKKGLGLLYITRGMMRFPLRGCGTRPSHFFANRNDVSIDANTGTRSCTVDSMSTYPICFLCEGRLEPPDCMTSVLNERDKVVHVPSPRNCQTSIVGNSTIAISFSKTSFTPLSGYCRCVDPATGAVKAKIEFRSQREYVCDITSKLFRHRIHRIRGNWCSVVLYPGSSLTIKFPVDQSNFGVPADGSEGAGTKDEGPYPFSIDFSPTDLSFMKVGQWSTGIDSIEDVEYHKVLAGDALELDVSQISKGEVKLIYNSGRPLSLIGNINSFFFIWNFVPSPMLNLAAIHALVNVVFVMTED</sequence>
<reference evidence="2 3" key="1">
    <citation type="submission" date="2021-06" db="EMBL/GenBank/DDBJ databases">
        <title>Genome sequence of Babesia caballi.</title>
        <authorList>
            <person name="Yamagishi J."/>
            <person name="Kidaka T."/>
            <person name="Ochi A."/>
        </authorList>
    </citation>
    <scope>NUCLEOTIDE SEQUENCE [LARGE SCALE GENOMIC DNA]</scope>
    <source>
        <strain evidence="2">USDA-D6B2</strain>
    </source>
</reference>
<keyword evidence="3" id="KW-1185">Reference proteome</keyword>
<keyword evidence="1" id="KW-0732">Signal</keyword>
<evidence type="ECO:0008006" key="4">
    <source>
        <dbReference type="Google" id="ProtNLM"/>
    </source>
</evidence>
<evidence type="ECO:0000313" key="3">
    <source>
        <dbReference type="Proteomes" id="UP001497744"/>
    </source>
</evidence>
<evidence type="ECO:0000256" key="1">
    <source>
        <dbReference type="SAM" id="SignalP"/>
    </source>
</evidence>
<dbReference type="EMBL" id="BPLF01000004">
    <property type="protein sequence ID" value="GIX65265.1"/>
    <property type="molecule type" value="Genomic_DNA"/>
</dbReference>
<evidence type="ECO:0000313" key="2">
    <source>
        <dbReference type="EMBL" id="GIX65265.1"/>
    </source>
</evidence>
<protein>
    <recommendedName>
        <fullName evidence="4">6-Cys domain-containing protein</fullName>
    </recommendedName>
</protein>
<dbReference type="Gene3D" id="2.60.40.2860">
    <property type="match status" value="1"/>
</dbReference>
<feature type="signal peptide" evidence="1">
    <location>
        <begin position="1"/>
        <end position="26"/>
    </location>
</feature>
<dbReference type="Proteomes" id="UP001497744">
    <property type="component" value="Unassembled WGS sequence"/>
</dbReference>
<dbReference type="InterPro" id="IPR038160">
    <property type="entry name" value="6_CYS_dom_sf"/>
</dbReference>
<dbReference type="AlphaFoldDB" id="A0AAV4M035"/>
<gene>
    <name evidence="2" type="ORF">BcabD6B2_47000</name>
</gene>
<accession>A0AAV4M035</accession>
<comment type="caution">
    <text evidence="2">The sequence shown here is derived from an EMBL/GenBank/DDBJ whole genome shotgun (WGS) entry which is preliminary data.</text>
</comment>
<name>A0AAV4M035_BABCB</name>
<feature type="chain" id="PRO_5043697027" description="6-Cys domain-containing protein" evidence="1">
    <location>
        <begin position="27"/>
        <end position="483"/>
    </location>
</feature>